<sequence length="295" mass="34309">MHETFNLTRIMKETVEQPRISIFDFENYRDFLIKVGMPDGLYSHTSNNLQTWAKRLGYKSPSSLTMVLKGQRSPSFEMVGALSEDLGMNTKERTFFQLLIQLEKAIKKNKDPKEILEKIEKLNSDKHSISLGLKEFSAISEWYFLTIKQLISTPCFIEDEDWIFRKLRKKVTPSQIKNAISIMLEMETIGRDETGKLVVLKEGLVTTNDVPSSAIKRHHFGMINRALEAIEEQDVKDRQVTSITMKIKEEDLSAAKKSIFEFIKDFNEKFSTTEADELFQMNMQFFKHTREVTKQ</sequence>
<evidence type="ECO:0000259" key="1">
    <source>
        <dbReference type="Pfam" id="PF14394"/>
    </source>
</evidence>
<reference evidence="3" key="1">
    <citation type="journal article" date="2017" name="Proc. Natl. Acad. Sci. U.S.A.">
        <title>Simulation of Deepwater Horizon oil plume reveals substrate specialization within a complex community of hydrocarbon-degraders.</title>
        <authorList>
            <person name="Hu P."/>
            <person name="Dubinsky E.A."/>
            <person name="Probst A.J."/>
            <person name="Wang J."/>
            <person name="Sieber C.M.K."/>
            <person name="Tom L.M."/>
            <person name="Gardinali P."/>
            <person name="Banfield J.F."/>
            <person name="Atlas R.M."/>
            <person name="Andersen G.L."/>
        </authorList>
    </citation>
    <scope>NUCLEOTIDE SEQUENCE [LARGE SCALE GENOMIC DNA]</scope>
</reference>
<proteinExistence type="predicted"/>
<dbReference type="InterPro" id="IPR011873">
    <property type="entry name" value="CHP02147"/>
</dbReference>
<dbReference type="AlphaFoldDB" id="A0A1Y5FE59"/>
<dbReference type="Proteomes" id="UP000196531">
    <property type="component" value="Unassembled WGS sequence"/>
</dbReference>
<name>A0A1Y5FE59_9BACT</name>
<protein>
    <recommendedName>
        <fullName evidence="1">DUF4423 domain-containing protein</fullName>
    </recommendedName>
</protein>
<dbReference type="InterPro" id="IPR025537">
    <property type="entry name" value="DUF4423"/>
</dbReference>
<gene>
    <name evidence="2" type="ORF">A9Q84_03375</name>
</gene>
<dbReference type="NCBIfam" id="TIGR02147">
    <property type="entry name" value="Fsuc_second"/>
    <property type="match status" value="1"/>
</dbReference>
<dbReference type="EMBL" id="MAAO01000004">
    <property type="protein sequence ID" value="OUR98464.1"/>
    <property type="molecule type" value="Genomic_DNA"/>
</dbReference>
<accession>A0A1Y5FE59</accession>
<dbReference type="Pfam" id="PF14394">
    <property type="entry name" value="DUF4423"/>
    <property type="match status" value="1"/>
</dbReference>
<organism evidence="2 3">
    <name type="scientific">Halobacteriovorax marinus</name>
    <dbReference type="NCBI Taxonomy" id="97084"/>
    <lineage>
        <taxon>Bacteria</taxon>
        <taxon>Pseudomonadati</taxon>
        <taxon>Bdellovibrionota</taxon>
        <taxon>Bacteriovoracia</taxon>
        <taxon>Bacteriovoracales</taxon>
        <taxon>Halobacteriovoraceae</taxon>
        <taxon>Halobacteriovorax</taxon>
    </lineage>
</organism>
<evidence type="ECO:0000313" key="3">
    <source>
        <dbReference type="Proteomes" id="UP000196531"/>
    </source>
</evidence>
<comment type="caution">
    <text evidence="2">The sequence shown here is derived from an EMBL/GenBank/DDBJ whole genome shotgun (WGS) entry which is preliminary data.</text>
</comment>
<feature type="domain" description="DUF4423" evidence="1">
    <location>
        <begin position="130"/>
        <end position="286"/>
    </location>
</feature>
<evidence type="ECO:0000313" key="2">
    <source>
        <dbReference type="EMBL" id="OUR98464.1"/>
    </source>
</evidence>